<name>A0ABW3XNG7_9ACTN</name>
<protein>
    <submittedName>
        <fullName evidence="2">Uncharacterized protein</fullName>
    </submittedName>
</protein>
<evidence type="ECO:0000313" key="2">
    <source>
        <dbReference type="EMBL" id="MFD1309763.1"/>
    </source>
</evidence>
<gene>
    <name evidence="2" type="ORF">ACFQ5X_28375</name>
</gene>
<evidence type="ECO:0000256" key="1">
    <source>
        <dbReference type="SAM" id="MobiDB-lite"/>
    </source>
</evidence>
<reference evidence="3" key="1">
    <citation type="journal article" date="2019" name="Int. J. Syst. Evol. Microbiol.">
        <title>The Global Catalogue of Microorganisms (GCM) 10K type strain sequencing project: providing services to taxonomists for standard genome sequencing and annotation.</title>
        <authorList>
            <consortium name="The Broad Institute Genomics Platform"/>
            <consortium name="The Broad Institute Genome Sequencing Center for Infectious Disease"/>
            <person name="Wu L."/>
            <person name="Ma J."/>
        </authorList>
    </citation>
    <scope>NUCLEOTIDE SEQUENCE [LARGE SCALE GENOMIC DNA]</scope>
    <source>
        <strain evidence="3">CGMCC 4.7020</strain>
    </source>
</reference>
<dbReference type="EMBL" id="JBHTMM010000041">
    <property type="protein sequence ID" value="MFD1309763.1"/>
    <property type="molecule type" value="Genomic_DNA"/>
</dbReference>
<dbReference type="RefSeq" id="WP_381329158.1">
    <property type="nucleotide sequence ID" value="NZ_JBHTMM010000041.1"/>
</dbReference>
<organism evidence="2 3">
    <name type="scientific">Streptomyces kaempferi</name>
    <dbReference type="NCBI Taxonomy" id="333725"/>
    <lineage>
        <taxon>Bacteria</taxon>
        <taxon>Bacillati</taxon>
        <taxon>Actinomycetota</taxon>
        <taxon>Actinomycetes</taxon>
        <taxon>Kitasatosporales</taxon>
        <taxon>Streptomycetaceae</taxon>
        <taxon>Streptomyces</taxon>
    </lineage>
</organism>
<sequence length="103" mass="11592">MADVPEEVKRLLEAIDAFEAIEDPAERTSAVSAALKKWPDYHARLRQLREASVRTLRDEQRKTWPEIAKIIGDVTPERAQQIGKGVSTAARAKAKKKAEREAK</sequence>
<dbReference type="Proteomes" id="UP001597058">
    <property type="component" value="Unassembled WGS sequence"/>
</dbReference>
<comment type="caution">
    <text evidence="2">The sequence shown here is derived from an EMBL/GenBank/DDBJ whole genome shotgun (WGS) entry which is preliminary data.</text>
</comment>
<keyword evidence="3" id="KW-1185">Reference proteome</keyword>
<evidence type="ECO:0000313" key="3">
    <source>
        <dbReference type="Proteomes" id="UP001597058"/>
    </source>
</evidence>
<proteinExistence type="predicted"/>
<accession>A0ABW3XNG7</accession>
<feature type="region of interest" description="Disordered" evidence="1">
    <location>
        <begin position="80"/>
        <end position="103"/>
    </location>
</feature>